<keyword evidence="2" id="KW-1185">Reference proteome</keyword>
<sequence length="73" mass="8316">MTVTDEDDPKLTRTQIRLLRRIYNGRSVPIFADGMPFLTYKAASRYLRSLALQARDAAYAEMKAQAISPLHDD</sequence>
<accession>A0A845B0D5</accession>
<organism evidence="1 2">
    <name type="scientific">Allopontixanthobacter sediminis</name>
    <dbReference type="NCBI Taxonomy" id="1689985"/>
    <lineage>
        <taxon>Bacteria</taxon>
        <taxon>Pseudomonadati</taxon>
        <taxon>Pseudomonadota</taxon>
        <taxon>Alphaproteobacteria</taxon>
        <taxon>Sphingomonadales</taxon>
        <taxon>Erythrobacteraceae</taxon>
        <taxon>Allopontixanthobacter</taxon>
    </lineage>
</organism>
<gene>
    <name evidence="1" type="ORF">GRI65_03925</name>
</gene>
<dbReference type="EMBL" id="WTYL01000001">
    <property type="protein sequence ID" value="MXP43604.1"/>
    <property type="molecule type" value="Genomic_DNA"/>
</dbReference>
<evidence type="ECO:0000313" key="1">
    <source>
        <dbReference type="EMBL" id="MXP43604.1"/>
    </source>
</evidence>
<proteinExistence type="predicted"/>
<reference evidence="1 2" key="1">
    <citation type="submission" date="2019-12" db="EMBL/GenBank/DDBJ databases">
        <title>Genomic-based taxomic classification of the family Erythrobacteraceae.</title>
        <authorList>
            <person name="Xu L."/>
        </authorList>
    </citation>
    <scope>NUCLEOTIDE SEQUENCE [LARGE SCALE GENOMIC DNA]</scope>
    <source>
        <strain evidence="1 2">KCTC 42453</strain>
    </source>
</reference>
<dbReference type="AlphaFoldDB" id="A0A845B0D5"/>
<protein>
    <submittedName>
        <fullName evidence="1">Uncharacterized protein</fullName>
    </submittedName>
</protein>
<comment type="caution">
    <text evidence="1">The sequence shown here is derived from an EMBL/GenBank/DDBJ whole genome shotgun (WGS) entry which is preliminary data.</text>
</comment>
<dbReference type="RefSeq" id="WP_160755192.1">
    <property type="nucleotide sequence ID" value="NZ_WTYL01000001.1"/>
</dbReference>
<dbReference type="Proteomes" id="UP000431922">
    <property type="component" value="Unassembled WGS sequence"/>
</dbReference>
<evidence type="ECO:0000313" key="2">
    <source>
        <dbReference type="Proteomes" id="UP000431922"/>
    </source>
</evidence>
<name>A0A845B0D5_9SPHN</name>
<dbReference type="OrthoDB" id="7475114at2"/>